<dbReference type="Proteomes" id="UP000196027">
    <property type="component" value="Chromosome"/>
</dbReference>
<proteinExistence type="predicted"/>
<sequence length="425" mass="48768">MGVMSKTILKKFALIRQPDTWPAIKKCNVLLVCGDQDRSYLHENQRYSPIIDSINDDLVAKGYVVCSISDRISRYAGSEAYNNPYSVNRSLIKYRALTQIGRMIGLSQNSLEHYRVKKETALWRNILNKCEPTVVIGIQPDHPLCIAANELKIRVYDVQHGLISDTDDNDYYWSTRLNLFDRSYLPTGFLCWSDVSSKILGEINALKHCDIKTVGNPWFRRFINVSPTDRLARKALSSVPCLDRFKPSILVSLQNNIQEYAGDYVTDGFMADCLKSVIMNNAENYNWLIRLHPAQLVGDNRNSVLRYLDELFGRLEHVHWQWCTSLPLPVVLSLTNLHLTHFSSTTVEAGWMGIHTGLLDPHIRPSGKHQDFYTHERETGVATVVPLSEEKLSRFIQEKLQKRTAIEDQDHLFRVDSLEEIISRC</sequence>
<reference evidence="1 2" key="1">
    <citation type="submission" date="2017-05" db="EMBL/GenBank/DDBJ databases">
        <title>Genomic insights into alkan degradation activity of Oleiphilus messinensis.</title>
        <authorList>
            <person name="Kozyavkin S.A."/>
            <person name="Slesarev A.I."/>
            <person name="Golyshin P.N."/>
            <person name="Korzhenkov A."/>
            <person name="Golyshina O.N."/>
            <person name="Toshchakov S.V."/>
        </authorList>
    </citation>
    <scope>NUCLEOTIDE SEQUENCE [LARGE SCALE GENOMIC DNA]</scope>
    <source>
        <strain evidence="1 2">ME102</strain>
    </source>
</reference>
<gene>
    <name evidence="1" type="ORF">OLMES_5565</name>
</gene>
<evidence type="ECO:0000313" key="2">
    <source>
        <dbReference type="Proteomes" id="UP000196027"/>
    </source>
</evidence>
<protein>
    <recommendedName>
        <fullName evidence="3">Capsule polysaccharide biosynthesis protein</fullName>
    </recommendedName>
</protein>
<accession>A0A1Y0IJ49</accession>
<name>A0A1Y0IJ49_9GAMM</name>
<organism evidence="1 2">
    <name type="scientific">Oleiphilus messinensis</name>
    <dbReference type="NCBI Taxonomy" id="141451"/>
    <lineage>
        <taxon>Bacteria</taxon>
        <taxon>Pseudomonadati</taxon>
        <taxon>Pseudomonadota</taxon>
        <taxon>Gammaproteobacteria</taxon>
        <taxon>Oceanospirillales</taxon>
        <taxon>Oleiphilaceae</taxon>
        <taxon>Oleiphilus</taxon>
    </lineage>
</organism>
<dbReference type="KEGG" id="ome:OLMES_5565"/>
<evidence type="ECO:0008006" key="3">
    <source>
        <dbReference type="Google" id="ProtNLM"/>
    </source>
</evidence>
<evidence type="ECO:0000313" key="1">
    <source>
        <dbReference type="EMBL" id="ARU59545.1"/>
    </source>
</evidence>
<dbReference type="AlphaFoldDB" id="A0A1Y0IJ49"/>
<keyword evidence="2" id="KW-1185">Reference proteome</keyword>
<dbReference type="EMBL" id="CP021425">
    <property type="protein sequence ID" value="ARU59545.1"/>
    <property type="molecule type" value="Genomic_DNA"/>
</dbReference>